<dbReference type="Proteomes" id="UP000198951">
    <property type="component" value="Unassembled WGS sequence"/>
</dbReference>
<reference evidence="3" key="1">
    <citation type="submission" date="2016-10" db="EMBL/GenBank/DDBJ databases">
        <authorList>
            <person name="Varghese N."/>
            <person name="Submissions S."/>
        </authorList>
    </citation>
    <scope>NUCLEOTIDE SEQUENCE [LARGE SCALE GENOMIC DNA]</scope>
    <source>
        <strain evidence="3">DSM 22376</strain>
    </source>
</reference>
<dbReference type="EMBL" id="FNRD01000005">
    <property type="protein sequence ID" value="SEA52271.1"/>
    <property type="molecule type" value="Genomic_DNA"/>
</dbReference>
<evidence type="ECO:0000313" key="3">
    <source>
        <dbReference type="Proteomes" id="UP000198951"/>
    </source>
</evidence>
<dbReference type="STRING" id="150146.SAMN05443667_105101"/>
<dbReference type="SMART" id="SM00829">
    <property type="entry name" value="PKS_ER"/>
    <property type="match status" value="1"/>
</dbReference>
<dbReference type="Pfam" id="PF08240">
    <property type="entry name" value="ADH_N"/>
    <property type="match status" value="1"/>
</dbReference>
<dbReference type="PANTHER" id="PTHR11695">
    <property type="entry name" value="ALCOHOL DEHYDROGENASE RELATED"/>
    <property type="match status" value="1"/>
</dbReference>
<dbReference type="PROSITE" id="PS01162">
    <property type="entry name" value="QOR_ZETA_CRYSTAL"/>
    <property type="match status" value="1"/>
</dbReference>
<accession>A0A1H4BVV7</accession>
<dbReference type="AlphaFoldDB" id="A0A1H4BVV7"/>
<evidence type="ECO:0000313" key="2">
    <source>
        <dbReference type="EMBL" id="SEA52271.1"/>
    </source>
</evidence>
<dbReference type="InterPro" id="IPR002364">
    <property type="entry name" value="Quin_OxRdtase/zeta-crystal_CS"/>
</dbReference>
<sequence>MKAILLKQAGGPENLYLADIAKPTIKENEVLVAVKAISLNPADVKPKYNDDMLSMLYGKERPIILGWDIAGTVTEVGAAVTNLKIGDKVFGMVNFPGVGNAYAEYVAAPEAHLAVMPSNVSFEQAAATTLAALTALQILSGKVNKGDKVLIQAGSGGVGHFAIQIAKSFGAHVITTASAKNKDFVLSIGADEVIDYHTQNFEEVLSNVDFVLDTQGGKVLENSVKVLRNGGSVITTVGMKLPEAITALAEKENKNASSILVHSSADDMNTLKAMLENGTIKPTIYKTFDFEDMANAHREVELGRTVGKVIVTLG</sequence>
<gene>
    <name evidence="2" type="ORF">SAMN05443667_105101</name>
</gene>
<dbReference type="Pfam" id="PF13602">
    <property type="entry name" value="ADH_zinc_N_2"/>
    <property type="match status" value="1"/>
</dbReference>
<dbReference type="InterPro" id="IPR020843">
    <property type="entry name" value="ER"/>
</dbReference>
<dbReference type="OrthoDB" id="9787435at2"/>
<evidence type="ECO:0000259" key="1">
    <source>
        <dbReference type="SMART" id="SM00829"/>
    </source>
</evidence>
<dbReference type="PANTHER" id="PTHR11695:SF648">
    <property type="entry name" value="ZINC-BINDING OXIDOREDUCTASE"/>
    <property type="match status" value="1"/>
</dbReference>
<keyword evidence="3" id="KW-1185">Reference proteome</keyword>
<dbReference type="InterPro" id="IPR013154">
    <property type="entry name" value="ADH-like_N"/>
</dbReference>
<dbReference type="RefSeq" id="WP_091088011.1">
    <property type="nucleotide sequence ID" value="NZ_FNRD01000005.1"/>
</dbReference>
<feature type="domain" description="Enoyl reductase (ER)" evidence="1">
    <location>
        <begin position="10"/>
        <end position="311"/>
    </location>
</feature>
<dbReference type="GO" id="GO:0016491">
    <property type="term" value="F:oxidoreductase activity"/>
    <property type="evidence" value="ECO:0007669"/>
    <property type="project" value="InterPro"/>
</dbReference>
<name>A0A1H4BVV7_9FLAO</name>
<dbReference type="Gene3D" id="3.90.180.10">
    <property type="entry name" value="Medium-chain alcohol dehydrogenases, catalytic domain"/>
    <property type="match status" value="1"/>
</dbReference>
<dbReference type="SUPFAM" id="SSF50129">
    <property type="entry name" value="GroES-like"/>
    <property type="match status" value="1"/>
</dbReference>
<dbReference type="Gene3D" id="3.40.50.720">
    <property type="entry name" value="NAD(P)-binding Rossmann-like Domain"/>
    <property type="match status" value="1"/>
</dbReference>
<protein>
    <submittedName>
        <fullName evidence="2">NADPH:quinone reductase</fullName>
    </submittedName>
</protein>
<dbReference type="CDD" id="cd05289">
    <property type="entry name" value="MDR_like_2"/>
    <property type="match status" value="1"/>
</dbReference>
<dbReference type="SUPFAM" id="SSF51735">
    <property type="entry name" value="NAD(P)-binding Rossmann-fold domains"/>
    <property type="match status" value="1"/>
</dbReference>
<dbReference type="InterPro" id="IPR011032">
    <property type="entry name" value="GroES-like_sf"/>
</dbReference>
<proteinExistence type="predicted"/>
<dbReference type="InterPro" id="IPR036291">
    <property type="entry name" value="NAD(P)-bd_dom_sf"/>
</dbReference>
<dbReference type="GO" id="GO:0008270">
    <property type="term" value="F:zinc ion binding"/>
    <property type="evidence" value="ECO:0007669"/>
    <property type="project" value="InterPro"/>
</dbReference>
<organism evidence="2 3">
    <name type="scientific">Flavobacterium gillisiae</name>
    <dbReference type="NCBI Taxonomy" id="150146"/>
    <lineage>
        <taxon>Bacteria</taxon>
        <taxon>Pseudomonadati</taxon>
        <taxon>Bacteroidota</taxon>
        <taxon>Flavobacteriia</taxon>
        <taxon>Flavobacteriales</taxon>
        <taxon>Flavobacteriaceae</taxon>
        <taxon>Flavobacterium</taxon>
    </lineage>
</organism>
<dbReference type="InterPro" id="IPR050700">
    <property type="entry name" value="YIM1/Zinc_Alcohol_DH_Fams"/>
</dbReference>